<dbReference type="GO" id="GO:1902208">
    <property type="term" value="P:regulation of bacterial-type flagellum assembly"/>
    <property type="evidence" value="ECO:0007669"/>
    <property type="project" value="UniProtKB-UniRule"/>
</dbReference>
<keyword evidence="4" id="KW-1005">Bacterial flagellum biogenesis</keyword>
<keyword evidence="2 4" id="KW-0810">Translation regulation</keyword>
<dbReference type="SUPFAM" id="SSF117130">
    <property type="entry name" value="CsrA-like"/>
    <property type="match status" value="1"/>
</dbReference>
<proteinExistence type="inferred from homology"/>
<dbReference type="RefSeq" id="WP_136778085.1">
    <property type="nucleotide sequence ID" value="NZ_SUPK01000005.1"/>
</dbReference>
<evidence type="ECO:0000256" key="2">
    <source>
        <dbReference type="ARBA" id="ARBA00022845"/>
    </source>
</evidence>
<dbReference type="GO" id="GO:0005829">
    <property type="term" value="C:cytosol"/>
    <property type="evidence" value="ECO:0007669"/>
    <property type="project" value="TreeGrafter"/>
</dbReference>
<dbReference type="AlphaFoldDB" id="A0A4U0FB92"/>
<comment type="similarity">
    <text evidence="4">Belongs to the CsrA/RsmA family.</text>
</comment>
<comment type="subunit">
    <text evidence="4">Homodimer; the beta-strands of each monomer intercalate to form a hydrophobic core, while the alpha-helices form wings that extend away from the core.</text>
</comment>
<dbReference type="GO" id="GO:0045947">
    <property type="term" value="P:negative regulation of translational initiation"/>
    <property type="evidence" value="ECO:0007669"/>
    <property type="project" value="UniProtKB-UniRule"/>
</dbReference>
<evidence type="ECO:0000256" key="3">
    <source>
        <dbReference type="ARBA" id="ARBA00022884"/>
    </source>
</evidence>
<dbReference type="Pfam" id="PF02599">
    <property type="entry name" value="CsrA"/>
    <property type="match status" value="1"/>
</dbReference>
<name>A0A4U0FB92_9BACL</name>
<dbReference type="OrthoDB" id="9809061at2"/>
<dbReference type="EMBL" id="SUPK01000005">
    <property type="protein sequence ID" value="TJY41951.1"/>
    <property type="molecule type" value="Genomic_DNA"/>
</dbReference>
<keyword evidence="1 4" id="KW-0963">Cytoplasm</keyword>
<dbReference type="Gene3D" id="2.60.40.4380">
    <property type="entry name" value="Translational regulator CsrA"/>
    <property type="match status" value="1"/>
</dbReference>
<protein>
    <recommendedName>
        <fullName evidence="4">Translational regulator CsrA</fullName>
    </recommendedName>
</protein>
<evidence type="ECO:0000313" key="5">
    <source>
        <dbReference type="EMBL" id="TJY41951.1"/>
    </source>
</evidence>
<dbReference type="NCBIfam" id="TIGR00202">
    <property type="entry name" value="csrA"/>
    <property type="match status" value="1"/>
</dbReference>
<keyword evidence="6" id="KW-1185">Reference proteome</keyword>
<dbReference type="HAMAP" id="MF_00167">
    <property type="entry name" value="CsrA"/>
    <property type="match status" value="1"/>
</dbReference>
<keyword evidence="3 4" id="KW-0694">RNA-binding</keyword>
<dbReference type="InterPro" id="IPR003751">
    <property type="entry name" value="CsrA"/>
</dbReference>
<evidence type="ECO:0000256" key="4">
    <source>
        <dbReference type="HAMAP-Rule" id="MF_00167"/>
    </source>
</evidence>
<sequence>MLVLSRKIGEAVVIQGQIEITILAVDGETVKVGISAPRDIEVLRKELIDSVTATNQEAANPEIELIHKLIEKTKS</sequence>
<dbReference type="PANTHER" id="PTHR34984">
    <property type="entry name" value="CARBON STORAGE REGULATOR"/>
    <property type="match status" value="1"/>
</dbReference>
<keyword evidence="4" id="KW-0678">Repressor</keyword>
<dbReference type="GO" id="GO:0044781">
    <property type="term" value="P:bacterial-type flagellum organization"/>
    <property type="evidence" value="ECO:0007669"/>
    <property type="project" value="UniProtKB-KW"/>
</dbReference>
<comment type="subcellular location">
    <subcellularLocation>
        <location evidence="4">Cytoplasm</location>
    </subcellularLocation>
</comment>
<organism evidence="5 6">
    <name type="scientific">Cohnella pontilimi</name>
    <dbReference type="NCBI Taxonomy" id="2564100"/>
    <lineage>
        <taxon>Bacteria</taxon>
        <taxon>Bacillati</taxon>
        <taxon>Bacillota</taxon>
        <taxon>Bacilli</taxon>
        <taxon>Bacillales</taxon>
        <taxon>Paenibacillaceae</taxon>
        <taxon>Cohnella</taxon>
    </lineage>
</organism>
<evidence type="ECO:0000313" key="6">
    <source>
        <dbReference type="Proteomes" id="UP000309673"/>
    </source>
</evidence>
<evidence type="ECO:0000256" key="1">
    <source>
        <dbReference type="ARBA" id="ARBA00022490"/>
    </source>
</evidence>
<dbReference type="PANTHER" id="PTHR34984:SF1">
    <property type="entry name" value="CARBON STORAGE REGULATOR"/>
    <property type="match status" value="1"/>
</dbReference>
<dbReference type="InterPro" id="IPR036107">
    <property type="entry name" value="CsrA_sf"/>
</dbReference>
<accession>A0A4U0FB92</accession>
<dbReference type="Proteomes" id="UP000309673">
    <property type="component" value="Unassembled WGS sequence"/>
</dbReference>
<gene>
    <name evidence="4 5" type="primary">csrA</name>
    <name evidence="5" type="ORF">E5161_12195</name>
</gene>
<dbReference type="GO" id="GO:0006402">
    <property type="term" value="P:mRNA catabolic process"/>
    <property type="evidence" value="ECO:0007669"/>
    <property type="project" value="InterPro"/>
</dbReference>
<comment type="function">
    <text evidence="4">A translational regulator that binds mRNA to regulate translation initiation and/or mRNA stability. Usually binds in the 5'-UTR at or near the Shine-Dalgarno sequence preventing ribosome-binding, thus repressing translation. Its main target seems to be the major flagellin gene, while its function is anatagonized by FliW.</text>
</comment>
<dbReference type="GO" id="GO:0006109">
    <property type="term" value="P:regulation of carbohydrate metabolic process"/>
    <property type="evidence" value="ECO:0007669"/>
    <property type="project" value="InterPro"/>
</dbReference>
<reference evidence="5 6" key="1">
    <citation type="submission" date="2019-04" db="EMBL/GenBank/DDBJ databases">
        <title>Cohnella sp. nov., isolated from soil.</title>
        <authorList>
            <person name="Kim W."/>
        </authorList>
    </citation>
    <scope>NUCLEOTIDE SEQUENCE [LARGE SCALE GENOMIC DNA]</scope>
    <source>
        <strain evidence="5 6">CAU 1483</strain>
    </source>
</reference>
<dbReference type="GO" id="GO:0048027">
    <property type="term" value="F:mRNA 5'-UTR binding"/>
    <property type="evidence" value="ECO:0007669"/>
    <property type="project" value="UniProtKB-UniRule"/>
</dbReference>
<comment type="caution">
    <text evidence="5">The sequence shown here is derived from an EMBL/GenBank/DDBJ whole genome shotgun (WGS) entry which is preliminary data.</text>
</comment>